<dbReference type="InterPro" id="IPR000863">
    <property type="entry name" value="Sulfotransferase_dom"/>
</dbReference>
<gene>
    <name evidence="5" type="ORF">OLC1_LOCUS19025</name>
</gene>
<keyword evidence="2 3" id="KW-0808">Transferase</keyword>
<dbReference type="PANTHER" id="PTHR11783">
    <property type="entry name" value="SULFOTRANSFERASE SULT"/>
    <property type="match status" value="1"/>
</dbReference>
<feature type="domain" description="Sulfotransferase" evidence="4">
    <location>
        <begin position="88"/>
        <end position="351"/>
    </location>
</feature>
<dbReference type="Proteomes" id="UP001161247">
    <property type="component" value="Chromosome 7"/>
</dbReference>
<comment type="similarity">
    <text evidence="1 3">Belongs to the sulfotransferase 1 family.</text>
</comment>
<evidence type="ECO:0000256" key="2">
    <source>
        <dbReference type="ARBA" id="ARBA00022679"/>
    </source>
</evidence>
<organism evidence="5 6">
    <name type="scientific">Oldenlandia corymbosa var. corymbosa</name>
    <dbReference type="NCBI Taxonomy" id="529605"/>
    <lineage>
        <taxon>Eukaryota</taxon>
        <taxon>Viridiplantae</taxon>
        <taxon>Streptophyta</taxon>
        <taxon>Embryophyta</taxon>
        <taxon>Tracheophyta</taxon>
        <taxon>Spermatophyta</taxon>
        <taxon>Magnoliopsida</taxon>
        <taxon>eudicotyledons</taxon>
        <taxon>Gunneridae</taxon>
        <taxon>Pentapetalae</taxon>
        <taxon>asterids</taxon>
        <taxon>lamiids</taxon>
        <taxon>Gentianales</taxon>
        <taxon>Rubiaceae</taxon>
        <taxon>Rubioideae</taxon>
        <taxon>Spermacoceae</taxon>
        <taxon>Hedyotis-Oldenlandia complex</taxon>
        <taxon>Oldenlandia</taxon>
    </lineage>
</organism>
<protein>
    <recommendedName>
        <fullName evidence="3">Sulfotransferase</fullName>
        <ecNumber evidence="3">2.8.2.-</ecNumber>
    </recommendedName>
</protein>
<accession>A0AAV1DV34</accession>
<evidence type="ECO:0000256" key="1">
    <source>
        <dbReference type="ARBA" id="ARBA00005771"/>
    </source>
</evidence>
<keyword evidence="6" id="KW-1185">Reference proteome</keyword>
<dbReference type="Pfam" id="PF00685">
    <property type="entry name" value="Sulfotransfer_1"/>
    <property type="match status" value="1"/>
</dbReference>
<dbReference type="SUPFAM" id="SSF52540">
    <property type="entry name" value="P-loop containing nucleoside triphosphate hydrolases"/>
    <property type="match status" value="1"/>
</dbReference>
<evidence type="ECO:0000259" key="4">
    <source>
        <dbReference type="Pfam" id="PF00685"/>
    </source>
</evidence>
<dbReference type="EMBL" id="OX459124">
    <property type="protein sequence ID" value="CAI9111699.1"/>
    <property type="molecule type" value="Genomic_DNA"/>
</dbReference>
<dbReference type="AlphaFoldDB" id="A0AAV1DV34"/>
<name>A0AAV1DV34_OLDCO</name>
<dbReference type="EC" id="2.8.2.-" evidence="3"/>
<evidence type="ECO:0000256" key="3">
    <source>
        <dbReference type="RuleBase" id="RU361155"/>
    </source>
</evidence>
<evidence type="ECO:0000313" key="5">
    <source>
        <dbReference type="EMBL" id="CAI9111699.1"/>
    </source>
</evidence>
<reference evidence="5" key="1">
    <citation type="submission" date="2023-03" db="EMBL/GenBank/DDBJ databases">
        <authorList>
            <person name="Julca I."/>
        </authorList>
    </citation>
    <scope>NUCLEOTIDE SEQUENCE</scope>
</reference>
<dbReference type="GO" id="GO:0008146">
    <property type="term" value="F:sulfotransferase activity"/>
    <property type="evidence" value="ECO:0007669"/>
    <property type="project" value="InterPro"/>
</dbReference>
<evidence type="ECO:0000313" key="6">
    <source>
        <dbReference type="Proteomes" id="UP001161247"/>
    </source>
</evidence>
<sequence>MAISPLSLATQSLPSIGGFGMKFDKHVRQEEGGEETLDDKLSFSGLVSLLPKERGWLSEHIHQYQGFWYSTGVLKGLLILQQHFQAQPSDILLASFPKSGTTWLKALIFTLTNPTCLDHPENPLLSANPHELVPMLEGYAAQHPDDPRPKLSSSSSLMHTHIPYVSLPESVKESGCRIVYVFRDPKDVLVSCWHFVNRLRPETVAPISLADAFQQFCRGASPYGSFWDHVLGYWKASIEWPKRVLFLRYEDLKKEPCVHTKRLAEFIGHPKTEESGGDEEERVRRVVEFCSFEKLSNLEVNKMGSHSGFGFPVIDNNIFFRKGTVGDSHNHLTKQMCDELDEITKDKFKDFV</sequence>
<dbReference type="Gene3D" id="3.40.50.300">
    <property type="entry name" value="P-loop containing nucleotide triphosphate hydrolases"/>
    <property type="match status" value="1"/>
</dbReference>
<dbReference type="InterPro" id="IPR027417">
    <property type="entry name" value="P-loop_NTPase"/>
</dbReference>
<proteinExistence type="inferred from homology"/>